<evidence type="ECO:0000313" key="1">
    <source>
        <dbReference type="EMBL" id="MBB4092647.1"/>
    </source>
</evidence>
<name>A0A5C5CTA5_9HYPH</name>
<evidence type="ECO:0000313" key="4">
    <source>
        <dbReference type="Proteomes" id="UP000553980"/>
    </source>
</evidence>
<comment type="caution">
    <text evidence="2">The sequence shown here is derived from an EMBL/GenBank/DDBJ whole genome shotgun (WGS) entry which is preliminary data.</text>
</comment>
<gene>
    <name evidence="2" type="ORF">FIB18_04355</name>
    <name evidence="1" type="ORF">GGQ79_001132</name>
</gene>
<dbReference type="OrthoDB" id="8452348at2"/>
<reference evidence="2" key="2">
    <citation type="submission" date="2019-06" db="EMBL/GenBank/DDBJ databases">
        <authorList>
            <person name="Hu M."/>
        </authorList>
    </citation>
    <scope>NUCLEOTIDE SEQUENCE</scope>
    <source>
        <strain evidence="2">08RB2639</strain>
    </source>
</reference>
<dbReference type="Proteomes" id="UP000553980">
    <property type="component" value="Unassembled WGS sequence"/>
</dbReference>
<sequence length="94" mass="10586">MARWSDQEERQAIADETRDAVLDTIFNQWREIRTSGASAEDALDGLTEGLLAAVASLITTVTVPERREAMPRLAANRLIHQFKITRERGLDPHD</sequence>
<proteinExistence type="predicted"/>
<accession>A0A5C5CTA5</accession>
<evidence type="ECO:0000313" key="2">
    <source>
        <dbReference type="EMBL" id="TNV14468.1"/>
    </source>
</evidence>
<dbReference type="EMBL" id="VEWK01000002">
    <property type="protein sequence ID" value="TNV14468.1"/>
    <property type="molecule type" value="Genomic_DNA"/>
</dbReference>
<dbReference type="EMBL" id="JACIEX010000002">
    <property type="protein sequence ID" value="MBB4092647.1"/>
    <property type="molecule type" value="Genomic_DNA"/>
</dbReference>
<keyword evidence="4" id="KW-1185">Reference proteome</keyword>
<evidence type="ECO:0000313" key="3">
    <source>
        <dbReference type="Proteomes" id="UP000313390"/>
    </source>
</evidence>
<dbReference type="Proteomes" id="UP000313390">
    <property type="component" value="Unassembled WGS sequence"/>
</dbReference>
<reference evidence="2 3" key="1">
    <citation type="journal article" date="2011" name="Int. J. Syst. Evol. Microbiol.">
        <title>Ochrobactrum pecoris sp. nov., isolated from farm animals.</title>
        <authorList>
            <person name="Kampfer P."/>
            <person name="Huber B."/>
            <person name="Busse H.J."/>
            <person name="Scholz H.C."/>
            <person name="Tomaso H."/>
            <person name="Hotzel H."/>
            <person name="Melzer F."/>
        </authorList>
    </citation>
    <scope>NUCLEOTIDE SEQUENCE [LARGE SCALE GENOMIC DNA]</scope>
    <source>
        <strain evidence="2 3">08RB2639</strain>
    </source>
</reference>
<dbReference type="RefSeq" id="WP_140019604.1">
    <property type="nucleotide sequence ID" value="NZ_JACIEX010000002.1"/>
</dbReference>
<organism evidence="2 3">
    <name type="scientific">Brucella pecoris</name>
    <dbReference type="NCBI Taxonomy" id="867683"/>
    <lineage>
        <taxon>Bacteria</taxon>
        <taxon>Pseudomonadati</taxon>
        <taxon>Pseudomonadota</taxon>
        <taxon>Alphaproteobacteria</taxon>
        <taxon>Hyphomicrobiales</taxon>
        <taxon>Brucellaceae</taxon>
        <taxon>Brucella/Ochrobactrum group</taxon>
        <taxon>Brucella</taxon>
    </lineage>
</organism>
<protein>
    <submittedName>
        <fullName evidence="2">Uncharacterized protein</fullName>
    </submittedName>
</protein>
<dbReference type="AlphaFoldDB" id="A0A5C5CTA5"/>
<reference evidence="1 4" key="3">
    <citation type="submission" date="2020-08" db="EMBL/GenBank/DDBJ databases">
        <title>Genomic Encyclopedia of Type Strains, Phase IV (KMG-IV): sequencing the most valuable type-strain genomes for metagenomic binning, comparative biology and taxonomic classification.</title>
        <authorList>
            <person name="Goeker M."/>
        </authorList>
    </citation>
    <scope>NUCLEOTIDE SEQUENCE [LARGE SCALE GENOMIC DNA]</scope>
    <source>
        <strain evidence="1 4">DSM 23868</strain>
    </source>
</reference>